<evidence type="ECO:0000313" key="2">
    <source>
        <dbReference type="Proteomes" id="UP000199647"/>
    </source>
</evidence>
<reference evidence="1 2" key="1">
    <citation type="submission" date="2016-10" db="EMBL/GenBank/DDBJ databases">
        <authorList>
            <person name="de Groot N.N."/>
        </authorList>
    </citation>
    <scope>NUCLEOTIDE SEQUENCE [LARGE SCALE GENOMIC DNA]</scope>
    <source>
        <strain evidence="1 2">A52C2</strain>
    </source>
</reference>
<proteinExistence type="predicted"/>
<name>A0A1H9QFT9_9HYPH</name>
<organism evidence="1 2">
    <name type="scientific">Faunimonas pinastri</name>
    <dbReference type="NCBI Taxonomy" id="1855383"/>
    <lineage>
        <taxon>Bacteria</taxon>
        <taxon>Pseudomonadati</taxon>
        <taxon>Pseudomonadota</taxon>
        <taxon>Alphaproteobacteria</taxon>
        <taxon>Hyphomicrobiales</taxon>
        <taxon>Afifellaceae</taxon>
        <taxon>Faunimonas</taxon>
    </lineage>
</organism>
<keyword evidence="2" id="KW-1185">Reference proteome</keyword>
<dbReference type="EMBL" id="FOFG01000028">
    <property type="protein sequence ID" value="SER59421.1"/>
    <property type="molecule type" value="Genomic_DNA"/>
</dbReference>
<gene>
    <name evidence="1" type="ORF">SAMN05216548_1289</name>
</gene>
<dbReference type="RefSeq" id="WP_092499921.1">
    <property type="nucleotide sequence ID" value="NZ_FOFG01000028.1"/>
</dbReference>
<dbReference type="Proteomes" id="UP000199647">
    <property type="component" value="Unassembled WGS sequence"/>
</dbReference>
<protein>
    <submittedName>
        <fullName evidence="1">Uncharacterized protein</fullName>
    </submittedName>
</protein>
<evidence type="ECO:0000313" key="1">
    <source>
        <dbReference type="EMBL" id="SER59421.1"/>
    </source>
</evidence>
<accession>A0A1H9QFT9</accession>
<sequence length="103" mass="11267">MAGGRIGVNHAEAQRRYRARLRERQAPELDSVARAVLQGVRRLLADGQVTEADAGALRTIVGEASQSLVENGFDRKEASRRLLRALAPGPEALIERDALPEVR</sequence>
<dbReference type="AlphaFoldDB" id="A0A1H9QFT9"/>